<proteinExistence type="predicted"/>
<dbReference type="AlphaFoldDB" id="A0A9Q1FJB1"/>
<evidence type="ECO:0000313" key="1">
    <source>
        <dbReference type="EMBL" id="KAJ8360008.1"/>
    </source>
</evidence>
<dbReference type="Proteomes" id="UP001152622">
    <property type="component" value="Chromosome 5"/>
</dbReference>
<name>A0A9Q1FJB1_SYNKA</name>
<organism evidence="1 2">
    <name type="scientific">Synaphobranchus kaupii</name>
    <name type="common">Kaup's arrowtooth eel</name>
    <dbReference type="NCBI Taxonomy" id="118154"/>
    <lineage>
        <taxon>Eukaryota</taxon>
        <taxon>Metazoa</taxon>
        <taxon>Chordata</taxon>
        <taxon>Craniata</taxon>
        <taxon>Vertebrata</taxon>
        <taxon>Euteleostomi</taxon>
        <taxon>Actinopterygii</taxon>
        <taxon>Neopterygii</taxon>
        <taxon>Teleostei</taxon>
        <taxon>Anguilliformes</taxon>
        <taxon>Synaphobranchidae</taxon>
        <taxon>Synaphobranchus</taxon>
    </lineage>
</organism>
<evidence type="ECO:0000313" key="2">
    <source>
        <dbReference type="Proteomes" id="UP001152622"/>
    </source>
</evidence>
<gene>
    <name evidence="1" type="ORF">SKAU_G00165330</name>
</gene>
<accession>A0A9Q1FJB1</accession>
<keyword evidence="2" id="KW-1185">Reference proteome</keyword>
<reference evidence="1" key="1">
    <citation type="journal article" date="2023" name="Science">
        <title>Genome structures resolve the early diversification of teleost fishes.</title>
        <authorList>
            <person name="Parey E."/>
            <person name="Louis A."/>
            <person name="Montfort J."/>
            <person name="Bouchez O."/>
            <person name="Roques C."/>
            <person name="Iampietro C."/>
            <person name="Lluch J."/>
            <person name="Castinel A."/>
            <person name="Donnadieu C."/>
            <person name="Desvignes T."/>
            <person name="Floi Bucao C."/>
            <person name="Jouanno E."/>
            <person name="Wen M."/>
            <person name="Mejri S."/>
            <person name="Dirks R."/>
            <person name="Jansen H."/>
            <person name="Henkel C."/>
            <person name="Chen W.J."/>
            <person name="Zahm M."/>
            <person name="Cabau C."/>
            <person name="Klopp C."/>
            <person name="Thompson A.W."/>
            <person name="Robinson-Rechavi M."/>
            <person name="Braasch I."/>
            <person name="Lecointre G."/>
            <person name="Bobe J."/>
            <person name="Postlethwait J.H."/>
            <person name="Berthelot C."/>
            <person name="Roest Crollius H."/>
            <person name="Guiguen Y."/>
        </authorList>
    </citation>
    <scope>NUCLEOTIDE SEQUENCE</scope>
    <source>
        <strain evidence="1">WJC10195</strain>
    </source>
</reference>
<comment type="caution">
    <text evidence="1">The sequence shown here is derived from an EMBL/GenBank/DDBJ whole genome shotgun (WGS) entry which is preliminary data.</text>
</comment>
<protein>
    <submittedName>
        <fullName evidence="1">Uncharacterized protein</fullName>
    </submittedName>
</protein>
<sequence>MPRAHVDVLATSLTPWVARDSSLLNRCDTEQTAVIKAEGRLLHVRCNRPARGVPRFERSRRDGVHMGTLTTCGESAFAKSGRDASIRQPSRLTPISRGERWPPRATLSVSVKLRGPLTTLLIRVTRCLTM</sequence>
<dbReference type="EMBL" id="JAINUF010000005">
    <property type="protein sequence ID" value="KAJ8360008.1"/>
    <property type="molecule type" value="Genomic_DNA"/>
</dbReference>